<evidence type="ECO:0000313" key="2">
    <source>
        <dbReference type="Proteomes" id="UP001497493"/>
    </source>
</evidence>
<gene>
    <name evidence="1" type="ORF">MECH1_V1_1801</name>
</gene>
<accession>A0ABP1C9N1</accession>
<keyword evidence="2" id="KW-1185">Reference proteome</keyword>
<protein>
    <submittedName>
        <fullName evidence="1">Uncharacterized protein</fullName>
    </submittedName>
</protein>
<reference evidence="1 2" key="1">
    <citation type="submission" date="2024-04" db="EMBL/GenBank/DDBJ databases">
        <authorList>
            <person name="Cremers G."/>
        </authorList>
    </citation>
    <scope>NUCLEOTIDE SEQUENCE [LARGE SCALE GENOMIC DNA]</scope>
    <source>
        <strain evidence="1">MeCH1-AG</strain>
    </source>
</reference>
<dbReference type="Proteomes" id="UP001497493">
    <property type="component" value="Chromosome"/>
</dbReference>
<sequence>MIYVVEFPHQGRPAAWFAFDPEDLLRKVRAAKAPEGTVYAALTPRQQLAEAGLVPDSPGAREAQPEPFVLAEQHGWDTPLYRADYLLGPGVWQVEPVSPLDACRAALAHGRADCRVYLSDEEAVTALYREPCYQGRDGFYAHMALREQLIAMEVIADDL</sequence>
<proteinExistence type="predicted"/>
<dbReference type="RefSeq" id="WP_348757170.1">
    <property type="nucleotide sequence ID" value="NZ_OZ026884.1"/>
</dbReference>
<dbReference type="EMBL" id="OZ026884">
    <property type="protein sequence ID" value="CAL1240577.1"/>
    <property type="molecule type" value="Genomic_DNA"/>
</dbReference>
<organism evidence="1 2">
    <name type="scientific">Candidatus Methylocalor cossyra</name>
    <dbReference type="NCBI Taxonomy" id="3108543"/>
    <lineage>
        <taxon>Bacteria</taxon>
        <taxon>Pseudomonadati</taxon>
        <taxon>Pseudomonadota</taxon>
        <taxon>Gammaproteobacteria</taxon>
        <taxon>Methylococcales</taxon>
        <taxon>Methylococcaceae</taxon>
        <taxon>Candidatus Methylocalor</taxon>
    </lineage>
</organism>
<name>A0ABP1C9N1_9GAMM</name>
<evidence type="ECO:0000313" key="1">
    <source>
        <dbReference type="EMBL" id="CAL1240577.1"/>
    </source>
</evidence>